<dbReference type="InterPro" id="IPR036388">
    <property type="entry name" value="WH-like_DNA-bd_sf"/>
</dbReference>
<dbReference type="GO" id="GO:0003677">
    <property type="term" value="F:DNA binding"/>
    <property type="evidence" value="ECO:0007669"/>
    <property type="project" value="UniProtKB-KW"/>
</dbReference>
<dbReference type="eggNOG" id="COG2197">
    <property type="taxonomic scope" value="Bacteria"/>
</dbReference>
<reference evidence="7 8" key="1">
    <citation type="journal article" date="2012" name="J. Bacteriol.">
        <title>Complete genome sequence of Nocardia brasiliensis HUJEG-1.</title>
        <authorList>
            <person name="Vera-Cabrera L."/>
            <person name="Ortiz-Lopez R."/>
            <person name="Elizondo-Gonzalez R."/>
            <person name="Perez-Maya A.A."/>
            <person name="Ocampo-Candiani J."/>
        </authorList>
    </citation>
    <scope>NUCLEOTIDE SEQUENCE [LARGE SCALE GENOMIC DNA]</scope>
    <source>
        <strain evidence="8">ATCC 700358</strain>
    </source>
</reference>
<feature type="domain" description="Response regulatory" evidence="6">
    <location>
        <begin position="1"/>
        <end position="102"/>
    </location>
</feature>
<organism evidence="7 8">
    <name type="scientific">Nocardia brasiliensis (strain ATCC 700358 / HUJEG-1)</name>
    <dbReference type="NCBI Taxonomy" id="1133849"/>
    <lineage>
        <taxon>Bacteria</taxon>
        <taxon>Bacillati</taxon>
        <taxon>Actinomycetota</taxon>
        <taxon>Actinomycetes</taxon>
        <taxon>Mycobacteriales</taxon>
        <taxon>Nocardiaceae</taxon>
        <taxon>Nocardia</taxon>
    </lineage>
</organism>
<dbReference type="STRING" id="1133849.O3I_021645"/>
<dbReference type="Gene3D" id="3.40.50.2300">
    <property type="match status" value="1"/>
</dbReference>
<evidence type="ECO:0000313" key="8">
    <source>
        <dbReference type="Proteomes" id="UP000006304"/>
    </source>
</evidence>
<name>K0ER90_NOCB7</name>
<dbReference type="SUPFAM" id="SSF46894">
    <property type="entry name" value="C-terminal effector domain of the bipartite response regulators"/>
    <property type="match status" value="1"/>
</dbReference>
<protein>
    <submittedName>
        <fullName evidence="7">Two-component system response regulator</fullName>
    </submittedName>
</protein>
<sequence>MEILSHEHDMEVVGQCGERDVEATLERHRPDIAIISISQYERRPERWIRSVLLSTPSAVAVIILGDRDTPRGIGDLIAAGAGGYVWKNSTREELISAVRKIFENPEQVVLSVTRGMLQGLGSGDGAILSTREREVLTLVAAGLKNSQIADRLYLAEGTVKRHLTNIYAKLSASSRVEAIKQAIALDLLSVEAILEPDASRQR</sequence>
<accession>K0ER90</accession>
<dbReference type="KEGG" id="nbr:O3I_021645"/>
<dbReference type="PANTHER" id="PTHR44688:SF16">
    <property type="entry name" value="DNA-BINDING TRANSCRIPTIONAL ACTIVATOR DEVR_DOSR"/>
    <property type="match status" value="1"/>
</dbReference>
<dbReference type="Gene3D" id="1.10.10.10">
    <property type="entry name" value="Winged helix-like DNA-binding domain superfamily/Winged helix DNA-binding domain"/>
    <property type="match status" value="1"/>
</dbReference>
<keyword evidence="2" id="KW-0238">DNA-binding</keyword>
<evidence type="ECO:0000256" key="1">
    <source>
        <dbReference type="ARBA" id="ARBA00023015"/>
    </source>
</evidence>
<evidence type="ECO:0000259" key="6">
    <source>
        <dbReference type="PROSITE" id="PS50110"/>
    </source>
</evidence>
<dbReference type="InterPro" id="IPR016032">
    <property type="entry name" value="Sig_transdc_resp-reg_C-effctor"/>
</dbReference>
<dbReference type="SMART" id="SM00421">
    <property type="entry name" value="HTH_LUXR"/>
    <property type="match status" value="1"/>
</dbReference>
<dbReference type="AlphaFoldDB" id="K0ER90"/>
<dbReference type="PROSITE" id="PS00622">
    <property type="entry name" value="HTH_LUXR_1"/>
    <property type="match status" value="1"/>
</dbReference>
<proteinExistence type="predicted"/>
<comment type="caution">
    <text evidence="4">Lacks conserved residue(s) required for the propagation of feature annotation.</text>
</comment>
<keyword evidence="1" id="KW-0805">Transcription regulation</keyword>
<dbReference type="InterPro" id="IPR000792">
    <property type="entry name" value="Tscrpt_reg_LuxR_C"/>
</dbReference>
<evidence type="ECO:0000256" key="2">
    <source>
        <dbReference type="ARBA" id="ARBA00023125"/>
    </source>
</evidence>
<dbReference type="PROSITE" id="PS50110">
    <property type="entry name" value="RESPONSE_REGULATORY"/>
    <property type="match status" value="1"/>
</dbReference>
<evidence type="ECO:0000256" key="3">
    <source>
        <dbReference type="ARBA" id="ARBA00023163"/>
    </source>
</evidence>
<keyword evidence="8" id="KW-1185">Reference proteome</keyword>
<dbReference type="GO" id="GO:0000160">
    <property type="term" value="P:phosphorelay signal transduction system"/>
    <property type="evidence" value="ECO:0007669"/>
    <property type="project" value="InterPro"/>
</dbReference>
<dbReference type="InterPro" id="IPR001789">
    <property type="entry name" value="Sig_transdc_resp-reg_receiver"/>
</dbReference>
<dbReference type="SUPFAM" id="SSF52172">
    <property type="entry name" value="CheY-like"/>
    <property type="match status" value="1"/>
</dbReference>
<dbReference type="CDD" id="cd06170">
    <property type="entry name" value="LuxR_C_like"/>
    <property type="match status" value="1"/>
</dbReference>
<dbReference type="Proteomes" id="UP000006304">
    <property type="component" value="Chromosome"/>
</dbReference>
<dbReference type="GO" id="GO:0006355">
    <property type="term" value="P:regulation of DNA-templated transcription"/>
    <property type="evidence" value="ECO:0007669"/>
    <property type="project" value="InterPro"/>
</dbReference>
<keyword evidence="3" id="KW-0804">Transcription</keyword>
<dbReference type="InterPro" id="IPR011006">
    <property type="entry name" value="CheY-like_superfamily"/>
</dbReference>
<dbReference type="PROSITE" id="PS50043">
    <property type="entry name" value="HTH_LUXR_2"/>
    <property type="match status" value="1"/>
</dbReference>
<evidence type="ECO:0000313" key="7">
    <source>
        <dbReference type="EMBL" id="AFU02288.1"/>
    </source>
</evidence>
<dbReference type="PANTHER" id="PTHR44688">
    <property type="entry name" value="DNA-BINDING TRANSCRIPTIONAL ACTIVATOR DEVR_DOSR"/>
    <property type="match status" value="1"/>
</dbReference>
<dbReference type="EMBL" id="CP003876">
    <property type="protein sequence ID" value="AFU02288.1"/>
    <property type="molecule type" value="Genomic_DNA"/>
</dbReference>
<dbReference type="PRINTS" id="PR00038">
    <property type="entry name" value="HTHLUXR"/>
</dbReference>
<gene>
    <name evidence="7" type="ORF">O3I_021645</name>
</gene>
<evidence type="ECO:0000256" key="4">
    <source>
        <dbReference type="PROSITE-ProRule" id="PRU00169"/>
    </source>
</evidence>
<dbReference type="HOGENOM" id="CLU_000445_90_10_11"/>
<feature type="domain" description="HTH luxR-type" evidence="5">
    <location>
        <begin position="121"/>
        <end position="186"/>
    </location>
</feature>
<evidence type="ECO:0000259" key="5">
    <source>
        <dbReference type="PROSITE" id="PS50043"/>
    </source>
</evidence>
<dbReference type="Pfam" id="PF00196">
    <property type="entry name" value="GerE"/>
    <property type="match status" value="1"/>
</dbReference>